<dbReference type="AlphaFoldDB" id="A0A6P8RWE3"/>
<accession>A0A6P8RWE3</accession>
<organism evidence="1 2">
    <name type="scientific">Geotrypetes seraphini</name>
    <name type="common">Gaboon caecilian</name>
    <name type="synonym">Caecilia seraphini</name>
    <dbReference type="NCBI Taxonomy" id="260995"/>
    <lineage>
        <taxon>Eukaryota</taxon>
        <taxon>Metazoa</taxon>
        <taxon>Chordata</taxon>
        <taxon>Craniata</taxon>
        <taxon>Vertebrata</taxon>
        <taxon>Euteleostomi</taxon>
        <taxon>Amphibia</taxon>
        <taxon>Gymnophiona</taxon>
        <taxon>Geotrypetes</taxon>
    </lineage>
</organism>
<name>A0A6P8RWE3_GEOSA</name>
<keyword evidence="1" id="KW-1185">Reference proteome</keyword>
<dbReference type="RefSeq" id="XP_033810060.1">
    <property type="nucleotide sequence ID" value="XM_033954169.1"/>
</dbReference>
<evidence type="ECO:0000313" key="2">
    <source>
        <dbReference type="RefSeq" id="XP_033810060.1"/>
    </source>
</evidence>
<dbReference type="Proteomes" id="UP000515159">
    <property type="component" value="Chromosome 8"/>
</dbReference>
<proteinExistence type="predicted"/>
<dbReference type="InParanoid" id="A0A6P8RWE3"/>
<gene>
    <name evidence="2" type="primary">LOC117364690</name>
</gene>
<dbReference type="GeneID" id="117364690"/>
<protein>
    <submittedName>
        <fullName evidence="2">Uncharacterized protein LOC117364690 isoform X1</fullName>
    </submittedName>
</protein>
<evidence type="ECO:0000313" key="1">
    <source>
        <dbReference type="Proteomes" id="UP000515159"/>
    </source>
</evidence>
<sequence>MESVFLYQGRIGLLDGHIIYRFGKALLCILTDVNAASDVRAWSYNKPDWNRRENQYLTCAWKTCALSVWWSRPQPPSALTSSSIGHRLSSPVHFTIAGKCLREVTAVRRKLPNAGLHRQKLIYHEAFLRGWIGCTLGSFSFHFQGSCLGLAERWDVRQARTRSSVPARMSLLYSFSQRESNRLFQSKPLAEIALRKSLFDSFLGLTNRFSIQL</sequence>
<reference evidence="2" key="1">
    <citation type="submission" date="2025-08" db="UniProtKB">
        <authorList>
            <consortium name="RefSeq"/>
        </authorList>
    </citation>
    <scope>IDENTIFICATION</scope>
</reference>
<dbReference type="KEGG" id="gsh:117364690"/>